<dbReference type="EMBL" id="FOEI01000001">
    <property type="protein sequence ID" value="SEP59663.1"/>
    <property type="molecule type" value="Genomic_DNA"/>
</dbReference>
<keyword evidence="2" id="KW-0812">Transmembrane</keyword>
<dbReference type="STRING" id="1299341.SAMN05444005_101503"/>
<evidence type="ECO:0000256" key="2">
    <source>
        <dbReference type="ARBA" id="ARBA00022692"/>
    </source>
</evidence>
<gene>
    <name evidence="6" type="ORF">SAMN05444005_101503</name>
</gene>
<evidence type="ECO:0000313" key="7">
    <source>
        <dbReference type="Proteomes" id="UP000198648"/>
    </source>
</evidence>
<evidence type="ECO:0000256" key="1">
    <source>
        <dbReference type="ARBA" id="ARBA00004167"/>
    </source>
</evidence>
<dbReference type="GO" id="GO:0005886">
    <property type="term" value="C:plasma membrane"/>
    <property type="evidence" value="ECO:0007669"/>
    <property type="project" value="InterPro"/>
</dbReference>
<accession>A0A1H8Z5N7</accession>
<evidence type="ECO:0000259" key="5">
    <source>
        <dbReference type="Pfam" id="PF04357"/>
    </source>
</evidence>
<dbReference type="GO" id="GO:0009306">
    <property type="term" value="P:protein secretion"/>
    <property type="evidence" value="ECO:0007669"/>
    <property type="project" value="InterPro"/>
</dbReference>
<sequence>MALPFVQTKLGKYATDELKKEFGVDITVEQVAVNPFGGVKLKGILVRDHHQDTLVHFNRINTSILSFKKLYENGHPYFGDLQADELNLKIRHYKGEKETNLDKFVAAFDDGKKSSGKFRLKINSIALKNSRFRYIDENLKNPRLLDFTNLNGQLDDFYVKGSNVYAYVYKMSFKDHRGLEMKNLTSDFTYTKKNILLNELVLETTNSSFKGKTELRYDRKDFKDFNNKVVFDLDIKEGKISSNDLNFFYPEFGKNQKFYIDSHIIGTLNDLKFNNLKFNDLNDNEVVGKLQLKNLFGKGDQKFYMKGNFDHLTASQASVSKVLPNLLGKNLPKQLQKLGRVDLKGDVELTQKWIIADVDMFSKLGHVIADFKMDKIDNIDRATYVGNFQLDQFDLGAFLDEKDLGKSTVSMDIDGTGFSKKYLNTKMKGSIQQFRYNGYTYQNVLVDGTMKMPYFKGFFDSNDPNLKMTFDGLVDLSKKKKEYDFDAQIEYANLRKINLYTKDAKSILSGSIKMKAKGNTLDDLAGVVDLENISYSNQKDDYYFDNAYITSSFDADNVRTITLNSSDMIDGKVVGKYQTKQIRKILENAVGSLYANYSPHKLSKNQFLDFDFTIYNKILEVFYPDVSIAENTHAKGKINADEGLFQFDFNSPLVNAFENRFSGIKIDIDNKNPLYNAYIELDSINTKNYKVQEFSLINLTLNDTLFARTEFKGGKKGEDTFDLNLFHTIDKDKQSVVGFKKSDITFKNYQWYINENETAGNTIVFDKGFKNFNFNQLKLSHNEQFIDFNGVMNGSTYKDFNFKFNDVDISKVTPEVKNLTLGGKLNGEIKYKQDKDIYEPSTSLTIDGLQVNSIDLGLLKLDVSGDQSFRKFNVDATISQDDDETFFTAGIVEFVNQKPILTLDAGFEKFNIKPVGGFLTGIIDNVRGFASGRAHIVGPLENPEIDGVLYLNEAGLKIPYINVDYNFDKNSILDLTEEKFIFRNIDISDVNEKTKGILSGSISHEKLGNWEMDLKVTSDRLLVLDTKDSDDAYYFGKAYFDGYATIEGPVEALVVNAVGKSANGTSIKIPVNDSETVGDNNSVHFVTPEEKYGTTKKDTKQTKTYQGIDLNFDFDITPNAEIEVILNRETGHSMKGTGNGSMFMNINTLGKFQMNGNYIVDKGEYLFRYGSLIDKKFLVKKGGTIDWDGDPLGAKLNLEAVYNTQTNPGILLDNATFNKKVQTEVAIAITGELNAPQSDFNINFPTVSSVLKSDIDYRLQDKDFRQRQAFALMATGSFVTPTNSAWYGSLFEKAGSLFGEVLSDGENKLQLGLDYQIGDSKNDISDRALVTLTTQINDKISINGNVGVPVGGVNQSYVVGNVEVEMKLNSDGTLTAHVFNKENDVNYNTLGQNIGYTQGVGLSYSVDFDDFKELFHKLFKAQKAKDLNNNPIDEIPDSEINPELFDFIEETKKRQVKEERKEPKQRVPQIED</sequence>
<keyword evidence="7" id="KW-1185">Reference proteome</keyword>
<keyword evidence="4" id="KW-0472">Membrane</keyword>
<evidence type="ECO:0000313" key="6">
    <source>
        <dbReference type="EMBL" id="SEP59663.1"/>
    </source>
</evidence>
<protein>
    <recommendedName>
        <fullName evidence="5">Translocation and assembly module TamB C-terminal domain-containing protein</fullName>
    </recommendedName>
</protein>
<proteinExistence type="predicted"/>
<comment type="subcellular location">
    <subcellularLocation>
        <location evidence="1">Membrane</location>
        <topology evidence="1">Single-pass membrane protein</topology>
    </subcellularLocation>
</comment>
<evidence type="ECO:0000256" key="4">
    <source>
        <dbReference type="ARBA" id="ARBA00023136"/>
    </source>
</evidence>
<reference evidence="6 7" key="1">
    <citation type="submission" date="2016-10" db="EMBL/GenBank/DDBJ databases">
        <authorList>
            <person name="de Groot N.N."/>
        </authorList>
    </citation>
    <scope>NUCLEOTIDE SEQUENCE [LARGE SCALE GENOMIC DNA]</scope>
    <source>
        <strain evidence="6 7">DSM 27078</strain>
    </source>
</reference>
<keyword evidence="3" id="KW-1133">Transmembrane helix</keyword>
<evidence type="ECO:0000256" key="3">
    <source>
        <dbReference type="ARBA" id="ARBA00022989"/>
    </source>
</evidence>
<dbReference type="Proteomes" id="UP000198648">
    <property type="component" value="Unassembled WGS sequence"/>
</dbReference>
<dbReference type="InterPro" id="IPR007452">
    <property type="entry name" value="TamB_C"/>
</dbReference>
<name>A0A1H8Z5N7_9FLAO</name>
<organism evidence="6 7">
    <name type="scientific">Flavobacterium urocaniciphilum</name>
    <dbReference type="NCBI Taxonomy" id="1299341"/>
    <lineage>
        <taxon>Bacteria</taxon>
        <taxon>Pseudomonadati</taxon>
        <taxon>Bacteroidota</taxon>
        <taxon>Flavobacteriia</taxon>
        <taxon>Flavobacteriales</taxon>
        <taxon>Flavobacteriaceae</taxon>
        <taxon>Flavobacterium</taxon>
    </lineage>
</organism>
<feature type="domain" description="Translocation and assembly module TamB C-terminal" evidence="5">
    <location>
        <begin position="991"/>
        <end position="1408"/>
    </location>
</feature>
<dbReference type="Pfam" id="PF04357">
    <property type="entry name" value="TamB"/>
    <property type="match status" value="1"/>
</dbReference>